<gene>
    <name evidence="2" type="ORF">LIER_16633</name>
</gene>
<reference evidence="2 3" key="1">
    <citation type="submission" date="2024-01" db="EMBL/GenBank/DDBJ databases">
        <title>The complete chloroplast genome sequence of Lithospermum erythrorhizon: insights into the phylogenetic relationship among Boraginaceae species and the maternal lineages of purple gromwells.</title>
        <authorList>
            <person name="Okada T."/>
            <person name="Watanabe K."/>
        </authorList>
    </citation>
    <scope>NUCLEOTIDE SEQUENCE [LARGE SCALE GENOMIC DNA]</scope>
</reference>
<evidence type="ECO:0008006" key="4">
    <source>
        <dbReference type="Google" id="ProtNLM"/>
    </source>
</evidence>
<dbReference type="Proteomes" id="UP001454036">
    <property type="component" value="Unassembled WGS sequence"/>
</dbReference>
<comment type="caution">
    <text evidence="2">The sequence shown here is derived from an EMBL/GenBank/DDBJ whole genome shotgun (WGS) entry which is preliminary data.</text>
</comment>
<evidence type="ECO:0000313" key="3">
    <source>
        <dbReference type="Proteomes" id="UP001454036"/>
    </source>
</evidence>
<feature type="chain" id="PRO_5043450094" description="Secreted protein" evidence="1">
    <location>
        <begin position="29"/>
        <end position="76"/>
    </location>
</feature>
<evidence type="ECO:0000313" key="2">
    <source>
        <dbReference type="EMBL" id="GAA0159975.1"/>
    </source>
</evidence>
<dbReference type="EMBL" id="BAABME010003741">
    <property type="protein sequence ID" value="GAA0159975.1"/>
    <property type="molecule type" value="Genomic_DNA"/>
</dbReference>
<keyword evidence="1" id="KW-0732">Signal</keyword>
<accession>A0AAV3Q8Z4</accession>
<proteinExistence type="predicted"/>
<feature type="signal peptide" evidence="1">
    <location>
        <begin position="1"/>
        <end position="28"/>
    </location>
</feature>
<keyword evidence="3" id="KW-1185">Reference proteome</keyword>
<name>A0AAV3Q8Z4_LITER</name>
<protein>
    <recommendedName>
        <fullName evidence="4">Secreted protein</fullName>
    </recommendedName>
</protein>
<organism evidence="2 3">
    <name type="scientific">Lithospermum erythrorhizon</name>
    <name type="common">Purple gromwell</name>
    <name type="synonym">Lithospermum officinale var. erythrorhizon</name>
    <dbReference type="NCBI Taxonomy" id="34254"/>
    <lineage>
        <taxon>Eukaryota</taxon>
        <taxon>Viridiplantae</taxon>
        <taxon>Streptophyta</taxon>
        <taxon>Embryophyta</taxon>
        <taxon>Tracheophyta</taxon>
        <taxon>Spermatophyta</taxon>
        <taxon>Magnoliopsida</taxon>
        <taxon>eudicotyledons</taxon>
        <taxon>Gunneridae</taxon>
        <taxon>Pentapetalae</taxon>
        <taxon>asterids</taxon>
        <taxon>lamiids</taxon>
        <taxon>Boraginales</taxon>
        <taxon>Boraginaceae</taxon>
        <taxon>Boraginoideae</taxon>
        <taxon>Lithospermeae</taxon>
        <taxon>Lithospermum</taxon>
    </lineage>
</organism>
<evidence type="ECO:0000256" key="1">
    <source>
        <dbReference type="SAM" id="SignalP"/>
    </source>
</evidence>
<dbReference type="AlphaFoldDB" id="A0AAV3Q8Z4"/>
<sequence>MWRPRHLPYGSHAIQMACQLMTWTATSADDMSTTSAPHYCDVGVTWLSLLSRTCCMGVQTRFERMGHAVRPIQQSF</sequence>